<feature type="compositionally biased region" description="Low complexity" evidence="1">
    <location>
        <begin position="246"/>
        <end position="269"/>
    </location>
</feature>
<evidence type="ECO:0000313" key="4">
    <source>
        <dbReference type="Proteomes" id="UP000521943"/>
    </source>
</evidence>
<gene>
    <name evidence="3" type="ORF">DFP72DRAFT_611228</name>
</gene>
<organism evidence="3 4">
    <name type="scientific">Ephemerocybe angulata</name>
    <dbReference type="NCBI Taxonomy" id="980116"/>
    <lineage>
        <taxon>Eukaryota</taxon>
        <taxon>Fungi</taxon>
        <taxon>Dikarya</taxon>
        <taxon>Basidiomycota</taxon>
        <taxon>Agaricomycotina</taxon>
        <taxon>Agaricomycetes</taxon>
        <taxon>Agaricomycetidae</taxon>
        <taxon>Agaricales</taxon>
        <taxon>Agaricineae</taxon>
        <taxon>Psathyrellaceae</taxon>
        <taxon>Ephemerocybe</taxon>
    </lineage>
</organism>
<keyword evidence="2" id="KW-0812">Transmembrane</keyword>
<protein>
    <submittedName>
        <fullName evidence="3">Uncharacterized protein</fullName>
    </submittedName>
</protein>
<proteinExistence type="predicted"/>
<keyword evidence="2" id="KW-1133">Transmembrane helix</keyword>
<evidence type="ECO:0000313" key="3">
    <source>
        <dbReference type="EMBL" id="KAF6747309.1"/>
    </source>
</evidence>
<sequence>MEGLDIVEIRTSLLSPQPPHASGQTLALSLVFATLLRFLSSEFPLSTSAVEMSKVVVDDTNSNVKYSGYWESSYEYGATVHSTWDWNSKATFSFRGTNVIVYGTIPQGNGETVPIAFSLDGGTAVTRSKTSGSKAVTNQVWYDSGTIADADHTISMIYRSEVDMAFQLDRIEYVASKPQTTTVVQTSTSTTVVTYTSTSSRISTITTTGTSIVAPGSTVTTTNTSTSTALVTATSTIEAVTSITSSTTNSTASLSGPSSESTGAPSSSGVRAGDDHTVTATQYIKTVDAPGATDPSANAAFTTSASGEGPPVGAIVGAVVGSLVFLILLLLCFIMMRRRRKQMTASAEPNGGNVFGELKYNSIRSPHNVNESSEALAFAAAPHSYGISHTKATANLPPYIPYQHSGPPSTMGSESNIFSAGEATDVSMRQVSSFVAAGSGGDEFDAPPAYHGQ</sequence>
<dbReference type="OrthoDB" id="3265734at2759"/>
<comment type="caution">
    <text evidence="3">The sequence shown here is derived from an EMBL/GenBank/DDBJ whole genome shotgun (WGS) entry which is preliminary data.</text>
</comment>
<reference evidence="3 4" key="1">
    <citation type="submission" date="2020-07" db="EMBL/GenBank/DDBJ databases">
        <title>Comparative genomics of pyrophilous fungi reveals a link between fire events and developmental genes.</title>
        <authorList>
            <consortium name="DOE Joint Genome Institute"/>
            <person name="Steindorff A.S."/>
            <person name="Carver A."/>
            <person name="Calhoun S."/>
            <person name="Stillman K."/>
            <person name="Liu H."/>
            <person name="Lipzen A."/>
            <person name="Pangilinan J."/>
            <person name="Labutti K."/>
            <person name="Bruns T.D."/>
            <person name="Grigoriev I.V."/>
        </authorList>
    </citation>
    <scope>NUCLEOTIDE SEQUENCE [LARGE SCALE GENOMIC DNA]</scope>
    <source>
        <strain evidence="3 4">CBS 144469</strain>
    </source>
</reference>
<dbReference type="Gene3D" id="1.20.5.100">
    <property type="entry name" value="Cytochrome c1, transmembrane anchor, C-terminal"/>
    <property type="match status" value="1"/>
</dbReference>
<evidence type="ECO:0000256" key="1">
    <source>
        <dbReference type="SAM" id="MobiDB-lite"/>
    </source>
</evidence>
<keyword evidence="4" id="KW-1185">Reference proteome</keyword>
<dbReference type="Gene3D" id="2.60.120.260">
    <property type="entry name" value="Galactose-binding domain-like"/>
    <property type="match status" value="1"/>
</dbReference>
<feature type="transmembrane region" description="Helical" evidence="2">
    <location>
        <begin position="312"/>
        <end position="334"/>
    </location>
</feature>
<keyword evidence="2" id="KW-0472">Membrane</keyword>
<accession>A0A8H6HHT9</accession>
<name>A0A8H6HHT9_9AGAR</name>
<feature type="region of interest" description="Disordered" evidence="1">
    <location>
        <begin position="246"/>
        <end position="274"/>
    </location>
</feature>
<evidence type="ECO:0000256" key="2">
    <source>
        <dbReference type="SAM" id="Phobius"/>
    </source>
</evidence>
<dbReference type="AlphaFoldDB" id="A0A8H6HHT9"/>
<dbReference type="EMBL" id="JACGCI010000083">
    <property type="protein sequence ID" value="KAF6747309.1"/>
    <property type="molecule type" value="Genomic_DNA"/>
</dbReference>
<dbReference type="Proteomes" id="UP000521943">
    <property type="component" value="Unassembled WGS sequence"/>
</dbReference>